<reference evidence="3" key="2">
    <citation type="submission" date="2021-01" db="EMBL/GenBank/DDBJ databases">
        <authorList>
            <person name="Schikora-Tamarit M.A."/>
        </authorList>
    </citation>
    <scope>NUCLEOTIDE SEQUENCE</scope>
    <source>
        <strain evidence="3">CBS6075</strain>
    </source>
</reference>
<dbReference type="Proteomes" id="UP000769157">
    <property type="component" value="Unassembled WGS sequence"/>
</dbReference>
<accession>A0A9P8P801</accession>
<comment type="caution">
    <text evidence="3">The sequence shown here is derived from an EMBL/GenBank/DDBJ whole genome shotgun (WGS) entry which is preliminary data.</text>
</comment>
<keyword evidence="1" id="KW-0479">Metal-binding</keyword>
<evidence type="ECO:0000259" key="2">
    <source>
        <dbReference type="PROSITE" id="PS50158"/>
    </source>
</evidence>
<keyword evidence="1" id="KW-0862">Zinc</keyword>
<dbReference type="GO" id="GO:0003676">
    <property type="term" value="F:nucleic acid binding"/>
    <property type="evidence" value="ECO:0007669"/>
    <property type="project" value="InterPro"/>
</dbReference>
<name>A0A9P8P801_9ASCO</name>
<reference evidence="3" key="1">
    <citation type="journal article" date="2021" name="Open Biol.">
        <title>Shared evolutionary footprints suggest mitochondrial oxidative damage underlies multiple complex I losses in fungi.</title>
        <authorList>
            <person name="Schikora-Tamarit M.A."/>
            <person name="Marcet-Houben M."/>
            <person name="Nosek J."/>
            <person name="Gabaldon T."/>
        </authorList>
    </citation>
    <scope>NUCLEOTIDE SEQUENCE</scope>
    <source>
        <strain evidence="3">CBS6075</strain>
    </source>
</reference>
<dbReference type="OrthoDB" id="10568802at2759"/>
<keyword evidence="1" id="KW-0863">Zinc-finger</keyword>
<gene>
    <name evidence="3" type="ORF">OGAPHI_002877</name>
</gene>
<organism evidence="3 4">
    <name type="scientific">Ogataea philodendri</name>
    <dbReference type="NCBI Taxonomy" id="1378263"/>
    <lineage>
        <taxon>Eukaryota</taxon>
        <taxon>Fungi</taxon>
        <taxon>Dikarya</taxon>
        <taxon>Ascomycota</taxon>
        <taxon>Saccharomycotina</taxon>
        <taxon>Pichiomycetes</taxon>
        <taxon>Pichiales</taxon>
        <taxon>Pichiaceae</taxon>
        <taxon>Ogataea</taxon>
    </lineage>
</organism>
<dbReference type="InterPro" id="IPR036875">
    <property type="entry name" value="Znf_CCHC_sf"/>
</dbReference>
<dbReference type="GeneID" id="70234844"/>
<dbReference type="InterPro" id="IPR035179">
    <property type="entry name" value="DUF5314"/>
</dbReference>
<evidence type="ECO:0000313" key="4">
    <source>
        <dbReference type="Proteomes" id="UP000769157"/>
    </source>
</evidence>
<dbReference type="SUPFAM" id="SSF57756">
    <property type="entry name" value="Retrovirus zinc finger-like domains"/>
    <property type="match status" value="1"/>
</dbReference>
<proteinExistence type="predicted"/>
<dbReference type="GO" id="GO:0008270">
    <property type="term" value="F:zinc ion binding"/>
    <property type="evidence" value="ECO:0007669"/>
    <property type="project" value="UniProtKB-KW"/>
</dbReference>
<dbReference type="RefSeq" id="XP_046062040.1">
    <property type="nucleotide sequence ID" value="XM_046203794.1"/>
</dbReference>
<evidence type="ECO:0000313" key="3">
    <source>
        <dbReference type="EMBL" id="KAH3667228.1"/>
    </source>
</evidence>
<evidence type="ECO:0000256" key="1">
    <source>
        <dbReference type="PROSITE-ProRule" id="PRU00047"/>
    </source>
</evidence>
<sequence>MNTEEVDDLKNRILQVVNPHAYFNLISRFPDDCKLKSSRNFLEWKRKFESYLRASKKGLFDYYASGKVVVQGNAVQDRDIISFYDDGLKSLLYQTINDNIKEDYEFDDNGRHMISKIMSTYGKVSLLTIYQNYREALRDDKSQLKIQQRFRAVKADMVELGCDSETVEVVDLLIIFKDEDLAQKVLSNGVSKLTHRGLQRKIFEKEVSQLSQSSAFVADSPISQKKPSCFKCHQLGHKVQTCPLRKNGIKARRTVDSTINENLAENPNFAMTAEFSRVNSMIESGLIAAESV</sequence>
<feature type="domain" description="CCHC-type" evidence="2">
    <location>
        <begin position="229"/>
        <end position="243"/>
    </location>
</feature>
<dbReference type="InterPro" id="IPR001878">
    <property type="entry name" value="Znf_CCHC"/>
</dbReference>
<protein>
    <recommendedName>
        <fullName evidence="2">CCHC-type domain-containing protein</fullName>
    </recommendedName>
</protein>
<dbReference type="Pfam" id="PF17241">
    <property type="entry name" value="Retrotran_gag_4"/>
    <property type="match status" value="1"/>
</dbReference>
<dbReference type="EMBL" id="JAEUBE010000183">
    <property type="protein sequence ID" value="KAH3667228.1"/>
    <property type="molecule type" value="Genomic_DNA"/>
</dbReference>
<dbReference type="AlphaFoldDB" id="A0A9P8P801"/>
<keyword evidence="4" id="KW-1185">Reference proteome</keyword>
<dbReference type="PROSITE" id="PS50158">
    <property type="entry name" value="ZF_CCHC"/>
    <property type="match status" value="1"/>
</dbReference>